<feature type="domain" description="DUF4440" evidence="1">
    <location>
        <begin position="28"/>
        <end position="133"/>
    </location>
</feature>
<proteinExistence type="predicted"/>
<comment type="caution">
    <text evidence="2">The sequence shown here is derived from an EMBL/GenBank/DDBJ whole genome shotgun (WGS) entry which is preliminary data.</text>
</comment>
<keyword evidence="3" id="KW-1185">Reference proteome</keyword>
<dbReference type="Pfam" id="PF14534">
    <property type="entry name" value="DUF4440"/>
    <property type="match status" value="1"/>
</dbReference>
<gene>
    <name evidence="2" type="ORF">GCM10022226_14220</name>
</gene>
<dbReference type="SUPFAM" id="SSF54427">
    <property type="entry name" value="NTF2-like"/>
    <property type="match status" value="1"/>
</dbReference>
<dbReference type="RefSeq" id="WP_344935768.1">
    <property type="nucleotide sequence ID" value="NZ_BAAAZR010000002.1"/>
</dbReference>
<dbReference type="Proteomes" id="UP001500888">
    <property type="component" value="Unassembled WGS sequence"/>
</dbReference>
<name>A0ABP7HLJ0_9ACTN</name>
<evidence type="ECO:0000313" key="2">
    <source>
        <dbReference type="EMBL" id="GAA3796041.1"/>
    </source>
</evidence>
<dbReference type="InterPro" id="IPR032710">
    <property type="entry name" value="NTF2-like_dom_sf"/>
</dbReference>
<sequence>MATSNSSATIDAGVSDADKAAVAAVPGRIVAAWARHDAKAFADVFTPDGTMILPGFYRKGADEIEAFMAGAFEGPYKGTQVTGKPLDLRFLGADAALVITLGGVLAPGETEVSDERAIRATWVVTRYEGEWRLAAYQNSPRGAA</sequence>
<dbReference type="Gene3D" id="3.10.450.50">
    <property type="match status" value="1"/>
</dbReference>
<dbReference type="InterPro" id="IPR027843">
    <property type="entry name" value="DUF4440"/>
</dbReference>
<reference evidence="3" key="1">
    <citation type="journal article" date="2019" name="Int. J. Syst. Evol. Microbiol.">
        <title>The Global Catalogue of Microorganisms (GCM) 10K type strain sequencing project: providing services to taxonomists for standard genome sequencing and annotation.</title>
        <authorList>
            <consortium name="The Broad Institute Genomics Platform"/>
            <consortium name="The Broad Institute Genome Sequencing Center for Infectious Disease"/>
            <person name="Wu L."/>
            <person name="Ma J."/>
        </authorList>
    </citation>
    <scope>NUCLEOTIDE SEQUENCE [LARGE SCALE GENOMIC DNA]</scope>
    <source>
        <strain evidence="3">JCM 16908</strain>
    </source>
</reference>
<evidence type="ECO:0000259" key="1">
    <source>
        <dbReference type="Pfam" id="PF14534"/>
    </source>
</evidence>
<evidence type="ECO:0000313" key="3">
    <source>
        <dbReference type="Proteomes" id="UP001500888"/>
    </source>
</evidence>
<dbReference type="NCBIfam" id="TIGR02246">
    <property type="entry name" value="SgcJ/EcaC family oxidoreductase"/>
    <property type="match status" value="1"/>
</dbReference>
<dbReference type="EMBL" id="BAAAZR010000002">
    <property type="protein sequence ID" value="GAA3796041.1"/>
    <property type="molecule type" value="Genomic_DNA"/>
</dbReference>
<organism evidence="2 3">
    <name type="scientific">Sphaerisporangium flaviroseum</name>
    <dbReference type="NCBI Taxonomy" id="509199"/>
    <lineage>
        <taxon>Bacteria</taxon>
        <taxon>Bacillati</taxon>
        <taxon>Actinomycetota</taxon>
        <taxon>Actinomycetes</taxon>
        <taxon>Streptosporangiales</taxon>
        <taxon>Streptosporangiaceae</taxon>
        <taxon>Sphaerisporangium</taxon>
    </lineage>
</organism>
<protein>
    <submittedName>
        <fullName evidence="2">SgcJ/EcaC family oxidoreductase</fullName>
    </submittedName>
</protein>
<accession>A0ABP7HLJ0</accession>
<dbReference type="InterPro" id="IPR011944">
    <property type="entry name" value="Steroid_delta5-4_isomerase"/>
</dbReference>